<dbReference type="InterPro" id="IPR050366">
    <property type="entry name" value="BP-dependent_transpt_permease"/>
</dbReference>
<dbReference type="CDD" id="cd06261">
    <property type="entry name" value="TM_PBP2"/>
    <property type="match status" value="1"/>
</dbReference>
<organism evidence="11 12">
    <name type="scientific">Roseateles agri</name>
    <dbReference type="NCBI Taxonomy" id="3098619"/>
    <lineage>
        <taxon>Bacteria</taxon>
        <taxon>Pseudomonadati</taxon>
        <taxon>Pseudomonadota</taxon>
        <taxon>Betaproteobacteria</taxon>
        <taxon>Burkholderiales</taxon>
        <taxon>Sphaerotilaceae</taxon>
        <taxon>Roseateles</taxon>
    </lineage>
</organism>
<keyword evidence="5" id="KW-0571">Peptide transport</keyword>
<dbReference type="Proteomes" id="UP001285263">
    <property type="component" value="Unassembled WGS sequence"/>
</dbReference>
<dbReference type="PANTHER" id="PTHR43386:SF24">
    <property type="entry name" value="OLIGOPEPTIDE TRANSPORT SYSTEM PERMEASE PROTEIN AMID"/>
    <property type="match status" value="1"/>
</dbReference>
<keyword evidence="6" id="KW-0653">Protein transport</keyword>
<accession>A0ABU5DKH3</accession>
<evidence type="ECO:0000313" key="11">
    <source>
        <dbReference type="EMBL" id="MDY0746803.1"/>
    </source>
</evidence>
<evidence type="ECO:0000256" key="2">
    <source>
        <dbReference type="ARBA" id="ARBA00022448"/>
    </source>
</evidence>
<feature type="transmembrane region" description="Helical" evidence="9">
    <location>
        <begin position="187"/>
        <end position="210"/>
    </location>
</feature>
<comment type="subcellular location">
    <subcellularLocation>
        <location evidence="1 9">Cell membrane</location>
        <topology evidence="1 9">Multi-pass membrane protein</topology>
    </subcellularLocation>
</comment>
<evidence type="ECO:0000256" key="9">
    <source>
        <dbReference type="RuleBase" id="RU363032"/>
    </source>
</evidence>
<feature type="transmembrane region" description="Helical" evidence="9">
    <location>
        <begin position="236"/>
        <end position="260"/>
    </location>
</feature>
<evidence type="ECO:0000256" key="4">
    <source>
        <dbReference type="ARBA" id="ARBA00022692"/>
    </source>
</evidence>
<feature type="transmembrane region" description="Helical" evidence="9">
    <location>
        <begin position="314"/>
        <end position="333"/>
    </location>
</feature>
<keyword evidence="12" id="KW-1185">Reference proteome</keyword>
<evidence type="ECO:0000256" key="3">
    <source>
        <dbReference type="ARBA" id="ARBA00022475"/>
    </source>
</evidence>
<feature type="transmembrane region" description="Helical" evidence="9">
    <location>
        <begin position="368"/>
        <end position="393"/>
    </location>
</feature>
<comment type="caution">
    <text evidence="11">The sequence shown here is derived from an EMBL/GenBank/DDBJ whole genome shotgun (WGS) entry which is preliminary data.</text>
</comment>
<evidence type="ECO:0000256" key="8">
    <source>
        <dbReference type="ARBA" id="ARBA00023136"/>
    </source>
</evidence>
<dbReference type="PANTHER" id="PTHR43386">
    <property type="entry name" value="OLIGOPEPTIDE TRANSPORT SYSTEM PERMEASE PROTEIN APPC"/>
    <property type="match status" value="1"/>
</dbReference>
<keyword evidence="2 9" id="KW-0813">Transport</keyword>
<dbReference type="PROSITE" id="PS50928">
    <property type="entry name" value="ABC_TM1"/>
    <property type="match status" value="1"/>
</dbReference>
<keyword evidence="4 9" id="KW-0812">Transmembrane</keyword>
<evidence type="ECO:0000256" key="7">
    <source>
        <dbReference type="ARBA" id="ARBA00022989"/>
    </source>
</evidence>
<feature type="transmembrane region" description="Helical" evidence="9">
    <location>
        <begin position="420"/>
        <end position="443"/>
    </location>
</feature>
<keyword evidence="7 9" id="KW-1133">Transmembrane helix</keyword>
<name>A0ABU5DKH3_9BURK</name>
<evidence type="ECO:0000256" key="1">
    <source>
        <dbReference type="ARBA" id="ARBA00004651"/>
    </source>
</evidence>
<dbReference type="SUPFAM" id="SSF161098">
    <property type="entry name" value="MetI-like"/>
    <property type="match status" value="1"/>
</dbReference>
<comment type="similarity">
    <text evidence="9">Belongs to the binding-protein-dependent transport system permease family.</text>
</comment>
<evidence type="ECO:0000313" key="12">
    <source>
        <dbReference type="Proteomes" id="UP001285263"/>
    </source>
</evidence>
<dbReference type="Pfam" id="PF00528">
    <property type="entry name" value="BPD_transp_1"/>
    <property type="match status" value="1"/>
</dbReference>
<feature type="transmembrane region" description="Helical" evidence="9">
    <location>
        <begin position="272"/>
        <end position="294"/>
    </location>
</feature>
<gene>
    <name evidence="11" type="ORF">SNE35_19990</name>
</gene>
<dbReference type="Gene3D" id="1.10.3720.10">
    <property type="entry name" value="MetI-like"/>
    <property type="match status" value="1"/>
</dbReference>
<dbReference type="InterPro" id="IPR000515">
    <property type="entry name" value="MetI-like"/>
</dbReference>
<dbReference type="EMBL" id="JAXCLA010000006">
    <property type="protein sequence ID" value="MDY0746803.1"/>
    <property type="molecule type" value="Genomic_DNA"/>
</dbReference>
<dbReference type="RefSeq" id="WP_320424760.1">
    <property type="nucleotide sequence ID" value="NZ_JAXCLA010000006.1"/>
</dbReference>
<evidence type="ECO:0000259" key="10">
    <source>
        <dbReference type="PROSITE" id="PS50928"/>
    </source>
</evidence>
<reference evidence="11 12" key="1">
    <citation type="submission" date="2023-11" db="EMBL/GenBank/DDBJ databases">
        <title>Paucibacter sp. nov., isolated from fresh soil in Korea.</title>
        <authorList>
            <person name="Le N.T.T."/>
        </authorList>
    </citation>
    <scope>NUCLEOTIDE SEQUENCE [LARGE SCALE GENOMIC DNA]</scope>
    <source>
        <strain evidence="11 12">R3-3</strain>
    </source>
</reference>
<dbReference type="InterPro" id="IPR035906">
    <property type="entry name" value="MetI-like_sf"/>
</dbReference>
<feature type="transmembrane region" description="Helical" evidence="9">
    <location>
        <begin position="148"/>
        <end position="167"/>
    </location>
</feature>
<feature type="domain" description="ABC transmembrane type-1" evidence="10">
    <location>
        <begin position="233"/>
        <end position="443"/>
    </location>
</feature>
<keyword evidence="3" id="KW-1003">Cell membrane</keyword>
<feature type="transmembrane region" description="Helical" evidence="9">
    <location>
        <begin position="6"/>
        <end position="24"/>
    </location>
</feature>
<feature type="transmembrane region" description="Helical" evidence="9">
    <location>
        <begin position="44"/>
        <end position="66"/>
    </location>
</feature>
<proteinExistence type="inferred from homology"/>
<protein>
    <submittedName>
        <fullName evidence="11">ABC transporter permease</fullName>
    </submittedName>
</protein>
<evidence type="ECO:0000256" key="5">
    <source>
        <dbReference type="ARBA" id="ARBA00022856"/>
    </source>
</evidence>
<keyword evidence="8 9" id="KW-0472">Membrane</keyword>
<evidence type="ECO:0000256" key="6">
    <source>
        <dbReference type="ARBA" id="ARBA00022927"/>
    </source>
</evidence>
<sequence>MKLVFLWTDIALWAMFAALVAYVLRIRSQPNLRATWERVLRDPVAVSAGVVMAAFLLVTMVDSIHFRQALPGGVYDTRTESLLDVAMSRQIAARESSYSAPLAWRGYNKAPTADGARDYPKLQFGGAQLQDPARDWAGDVLGRAGQGLALGLVAAVLLFALFAARLARAHGGWRGGARDLLVDRTHYPLRAAWLTLAAMALVVGPVLMLMPHYHMLGTDRTGNDVLYQALKSVRTAFVIGALSTLATLPLALVLGVLAGYFKGWVDEAIQYLYTLLSSVPNVLLIAACVLMVQVFLDKNPEAFETAAERSDLKMFLLCLILGLTGWAGLCRLVRAETMKLRELDYVQAATAFGVSDARIMARHIVPNVMHLVLITAVLSFSDLILYEAVLTYVGVGVDPTLMSFGGMINLARAEMSRDPVVWWSFAAAFGSMVALVLAANLFADGVRDAFDPRSRSQRPHLRLVKKVRA</sequence>